<evidence type="ECO:0000256" key="1">
    <source>
        <dbReference type="ARBA" id="ARBA00022679"/>
    </source>
</evidence>
<evidence type="ECO:0000259" key="8">
    <source>
        <dbReference type="PROSITE" id="PS50103"/>
    </source>
</evidence>
<dbReference type="InterPro" id="IPR045072">
    <property type="entry name" value="MKRN-like"/>
</dbReference>
<dbReference type="InterPro" id="IPR013083">
    <property type="entry name" value="Znf_RING/FYVE/PHD"/>
</dbReference>
<evidence type="ECO:0000256" key="3">
    <source>
        <dbReference type="ARBA" id="ARBA00022771"/>
    </source>
</evidence>
<dbReference type="SMART" id="SM00184">
    <property type="entry name" value="RING"/>
    <property type="match status" value="1"/>
</dbReference>
<name>A0A9N9DEQ5_FUNMO</name>
<feature type="domain" description="C3H1-type" evidence="8">
    <location>
        <begin position="73"/>
        <end position="100"/>
    </location>
</feature>
<sequence>MPYYRSNANPSRPICWYYANGNCNRGTSYHFSHKQEDTSSQSNNDGSGTRYNSSNGESSLYRSNFNSNCHQNKSVPSVCRYFLENRCMFGDSCWNKHDKPDDIINEVSFTSTIRIRKNDLKDQKKQNAKKVDEEEYICGICFESPKVFKLFGLLVQCDHVFCFRCVKKWFKPITNNNRFQIVDNTKTCPTCRTFSPSFVGSSRFVKSGTQKDQMFLRFKKFI</sequence>
<dbReference type="InterPro" id="IPR001841">
    <property type="entry name" value="Znf_RING"/>
</dbReference>
<feature type="zinc finger region" description="C3H1-type" evidence="5">
    <location>
        <begin position="73"/>
        <end position="100"/>
    </location>
</feature>
<keyword evidence="10" id="KW-1185">Reference proteome</keyword>
<feature type="domain" description="RING-type" evidence="7">
    <location>
        <begin position="138"/>
        <end position="192"/>
    </location>
</feature>
<evidence type="ECO:0000256" key="4">
    <source>
        <dbReference type="ARBA" id="ARBA00022833"/>
    </source>
</evidence>
<dbReference type="PROSITE" id="PS00518">
    <property type="entry name" value="ZF_RING_1"/>
    <property type="match status" value="1"/>
</dbReference>
<reference evidence="9" key="1">
    <citation type="submission" date="2021-06" db="EMBL/GenBank/DDBJ databases">
        <authorList>
            <person name="Kallberg Y."/>
            <person name="Tangrot J."/>
            <person name="Rosling A."/>
        </authorList>
    </citation>
    <scope>NUCLEOTIDE SEQUENCE</scope>
    <source>
        <strain evidence="9">87-6 pot B 2015</strain>
    </source>
</reference>
<protein>
    <submittedName>
        <fullName evidence="9">4622_t:CDS:1</fullName>
    </submittedName>
</protein>
<evidence type="ECO:0000313" key="10">
    <source>
        <dbReference type="Proteomes" id="UP000789375"/>
    </source>
</evidence>
<gene>
    <name evidence="9" type="ORF">FMOSSE_LOCUS10572</name>
</gene>
<dbReference type="EMBL" id="CAJVPP010003572">
    <property type="protein sequence ID" value="CAG8632711.1"/>
    <property type="molecule type" value="Genomic_DNA"/>
</dbReference>
<dbReference type="PROSITE" id="PS50103">
    <property type="entry name" value="ZF_C3H1"/>
    <property type="match status" value="2"/>
</dbReference>
<proteinExistence type="predicted"/>
<evidence type="ECO:0000256" key="6">
    <source>
        <dbReference type="SAM" id="MobiDB-lite"/>
    </source>
</evidence>
<feature type="compositionally biased region" description="Polar residues" evidence="6">
    <location>
        <begin position="38"/>
        <end position="55"/>
    </location>
</feature>
<dbReference type="GO" id="GO:0061630">
    <property type="term" value="F:ubiquitin protein ligase activity"/>
    <property type="evidence" value="ECO:0007669"/>
    <property type="project" value="InterPro"/>
</dbReference>
<feature type="region of interest" description="Disordered" evidence="6">
    <location>
        <begin position="32"/>
        <end position="55"/>
    </location>
</feature>
<dbReference type="SMART" id="SM00356">
    <property type="entry name" value="ZnF_C3H1"/>
    <property type="match status" value="2"/>
</dbReference>
<accession>A0A9N9DEQ5</accession>
<organism evidence="9 10">
    <name type="scientific">Funneliformis mosseae</name>
    <name type="common">Endomycorrhizal fungus</name>
    <name type="synonym">Glomus mosseae</name>
    <dbReference type="NCBI Taxonomy" id="27381"/>
    <lineage>
        <taxon>Eukaryota</taxon>
        <taxon>Fungi</taxon>
        <taxon>Fungi incertae sedis</taxon>
        <taxon>Mucoromycota</taxon>
        <taxon>Glomeromycotina</taxon>
        <taxon>Glomeromycetes</taxon>
        <taxon>Glomerales</taxon>
        <taxon>Glomeraceae</taxon>
        <taxon>Funneliformis</taxon>
    </lineage>
</organism>
<keyword evidence="2 5" id="KW-0479">Metal-binding</keyword>
<dbReference type="PANTHER" id="PTHR11224:SF10">
    <property type="entry name" value="IP09428P-RELATED"/>
    <property type="match status" value="1"/>
</dbReference>
<evidence type="ECO:0000256" key="5">
    <source>
        <dbReference type="PROSITE-ProRule" id="PRU00723"/>
    </source>
</evidence>
<keyword evidence="4 5" id="KW-0862">Zinc</keyword>
<evidence type="ECO:0000313" key="9">
    <source>
        <dbReference type="EMBL" id="CAG8632711.1"/>
    </source>
</evidence>
<dbReference type="GO" id="GO:0008270">
    <property type="term" value="F:zinc ion binding"/>
    <property type="evidence" value="ECO:0007669"/>
    <property type="project" value="UniProtKB-KW"/>
</dbReference>
<dbReference type="SUPFAM" id="SSF57850">
    <property type="entry name" value="RING/U-box"/>
    <property type="match status" value="1"/>
</dbReference>
<comment type="caution">
    <text evidence="9">The sequence shown here is derived from an EMBL/GenBank/DDBJ whole genome shotgun (WGS) entry which is preliminary data.</text>
</comment>
<dbReference type="PROSITE" id="PS50089">
    <property type="entry name" value="ZF_RING_2"/>
    <property type="match status" value="1"/>
</dbReference>
<feature type="domain" description="C3H1-type" evidence="8">
    <location>
        <begin position="9"/>
        <end position="36"/>
    </location>
</feature>
<dbReference type="AlphaFoldDB" id="A0A9N9DEQ5"/>
<dbReference type="InterPro" id="IPR000571">
    <property type="entry name" value="Znf_CCCH"/>
</dbReference>
<dbReference type="Gene3D" id="3.30.40.10">
    <property type="entry name" value="Zinc/RING finger domain, C3HC4 (zinc finger)"/>
    <property type="match status" value="1"/>
</dbReference>
<dbReference type="Proteomes" id="UP000789375">
    <property type="component" value="Unassembled WGS sequence"/>
</dbReference>
<dbReference type="InterPro" id="IPR017907">
    <property type="entry name" value="Znf_RING_CS"/>
</dbReference>
<dbReference type="Pfam" id="PF00097">
    <property type="entry name" value="zf-C3HC4"/>
    <property type="match status" value="1"/>
</dbReference>
<dbReference type="GO" id="GO:0000209">
    <property type="term" value="P:protein polyubiquitination"/>
    <property type="evidence" value="ECO:0007669"/>
    <property type="project" value="InterPro"/>
</dbReference>
<feature type="zinc finger region" description="C3H1-type" evidence="5">
    <location>
        <begin position="9"/>
        <end position="36"/>
    </location>
</feature>
<keyword evidence="1" id="KW-0808">Transferase</keyword>
<keyword evidence="3 5" id="KW-0863">Zinc-finger</keyword>
<dbReference type="Gene3D" id="4.10.1000.10">
    <property type="entry name" value="Zinc finger, CCCH-type"/>
    <property type="match status" value="1"/>
</dbReference>
<dbReference type="InterPro" id="IPR018957">
    <property type="entry name" value="Znf_C3HC4_RING-type"/>
</dbReference>
<dbReference type="PANTHER" id="PTHR11224">
    <property type="entry name" value="MAKORIN-RELATED"/>
    <property type="match status" value="1"/>
</dbReference>
<evidence type="ECO:0000259" key="7">
    <source>
        <dbReference type="PROSITE" id="PS50089"/>
    </source>
</evidence>
<evidence type="ECO:0000256" key="2">
    <source>
        <dbReference type="ARBA" id="ARBA00022723"/>
    </source>
</evidence>